<proteinExistence type="inferred from homology"/>
<dbReference type="Gene3D" id="1.50.40.10">
    <property type="entry name" value="Mitochondrial carrier domain"/>
    <property type="match status" value="1"/>
</dbReference>
<feature type="repeat" description="Solcar" evidence="9">
    <location>
        <begin position="500"/>
        <end position="591"/>
    </location>
</feature>
<evidence type="ECO:0000256" key="2">
    <source>
        <dbReference type="ARBA" id="ARBA00006375"/>
    </source>
</evidence>
<reference evidence="10 11" key="1">
    <citation type="submission" date="2019-02" db="EMBL/GenBank/DDBJ databases">
        <title>Genome sequencing of the rare red list fungi Dentipellis fragilis.</title>
        <authorList>
            <person name="Buettner E."/>
            <person name="Kellner H."/>
        </authorList>
    </citation>
    <scope>NUCLEOTIDE SEQUENCE [LARGE SCALE GENOMIC DNA]</scope>
    <source>
        <strain evidence="10 11">DSM 105465</strain>
    </source>
</reference>
<sequence length="615" mass="67183">MTDNRPKTSKPPGPTGFLEEILAAVLPILLFVLESICSSLFQRLNTAVALLELLSSRLFALVSVLLRIPPCGTYGPEDSAILILGVQEGIGRSAALRFSELGYTVFALCPNEYEGELPGSQMSPGGRRHVSSLLYIWHNRKERSRSLPWGLLAPVSIDVWSSSQRQRAVETVQAYCAKYTLRLVALVVSPVPGYNSLSPYMALHRLTARGVDTCTSCSAEEERWRKRILSQVTEPILMAHDYTWLLRQASGRIIVISPCSEDGVWDFGFSIEEARRAVCQHLCDALQPLGIRILKRSQDRGVGCLWMSKTPDDPSKETQGNSVHAAVARTLTRTAALYFSRPVRLFRPSKISGWHSLRGLASHEGASLTPQFLSGLVKAQGLIVIPKHFAPPLLVNAALGTVLWATYAETSSALQPFLGSYPVAVAALSGAAAGGSQALVAAPTENVRLAIEGFAAFFTIFELTRCVAAGLKAATQDLVEPYPLDDDRRHSVRRFAPRIVHGVALVSGGAVAGWTYEVMSRPWDAARRAVYLDRVQSSAASTRTRFSLNVIYDKIREDGFISLFRNPEAAALAHTAAFAAKLYAGFRGKPLAIVVDLIWPNSLTDWTDLAELVLK</sequence>
<dbReference type="SUPFAM" id="SSF103506">
    <property type="entry name" value="Mitochondrial carrier"/>
    <property type="match status" value="1"/>
</dbReference>
<evidence type="ECO:0000256" key="4">
    <source>
        <dbReference type="ARBA" id="ARBA00022692"/>
    </source>
</evidence>
<protein>
    <submittedName>
        <fullName evidence="10">Uncharacterized protein</fullName>
    </submittedName>
</protein>
<evidence type="ECO:0000256" key="7">
    <source>
        <dbReference type="ARBA" id="ARBA00023128"/>
    </source>
</evidence>
<dbReference type="EMBL" id="SEOQ01000168">
    <property type="protein sequence ID" value="TFY68247.1"/>
    <property type="molecule type" value="Genomic_DNA"/>
</dbReference>
<dbReference type="GO" id="GO:0000064">
    <property type="term" value="F:L-ornithine transmembrane transporter activity"/>
    <property type="evidence" value="ECO:0007669"/>
    <property type="project" value="TreeGrafter"/>
</dbReference>
<dbReference type="GO" id="GO:1990575">
    <property type="term" value="P:mitochondrial L-ornithine transmembrane transport"/>
    <property type="evidence" value="ECO:0007669"/>
    <property type="project" value="TreeGrafter"/>
</dbReference>
<keyword evidence="7" id="KW-0496">Mitochondrion</keyword>
<accession>A0A4Y9Z2N8</accession>
<keyword evidence="5" id="KW-0677">Repeat</keyword>
<evidence type="ECO:0000256" key="8">
    <source>
        <dbReference type="ARBA" id="ARBA00023136"/>
    </source>
</evidence>
<keyword evidence="3" id="KW-0813">Transport</keyword>
<dbReference type="OrthoDB" id="3364892at2759"/>
<keyword evidence="4 9" id="KW-0812">Transmembrane</keyword>
<dbReference type="Gene3D" id="3.40.50.720">
    <property type="entry name" value="NAD(P)-binding Rossmann-like Domain"/>
    <property type="match status" value="1"/>
</dbReference>
<dbReference type="InterPro" id="IPR018108">
    <property type="entry name" value="MCP_transmembrane"/>
</dbReference>
<evidence type="ECO:0000256" key="3">
    <source>
        <dbReference type="ARBA" id="ARBA00022448"/>
    </source>
</evidence>
<dbReference type="Proteomes" id="UP000298327">
    <property type="component" value="Unassembled WGS sequence"/>
</dbReference>
<dbReference type="InterPro" id="IPR036291">
    <property type="entry name" value="NAD(P)-bd_dom_sf"/>
</dbReference>
<keyword evidence="8 9" id="KW-0472">Membrane</keyword>
<dbReference type="SUPFAM" id="SSF51735">
    <property type="entry name" value="NAD(P)-binding Rossmann-fold domains"/>
    <property type="match status" value="1"/>
</dbReference>
<dbReference type="GO" id="GO:0031966">
    <property type="term" value="C:mitochondrial membrane"/>
    <property type="evidence" value="ECO:0007669"/>
    <property type="project" value="UniProtKB-SubCell"/>
</dbReference>
<dbReference type="InterPro" id="IPR050567">
    <property type="entry name" value="Mitochondrial_Carrier"/>
</dbReference>
<dbReference type="AlphaFoldDB" id="A0A4Y9Z2N8"/>
<name>A0A4Y9Z2N8_9AGAM</name>
<evidence type="ECO:0000313" key="10">
    <source>
        <dbReference type="EMBL" id="TFY68247.1"/>
    </source>
</evidence>
<dbReference type="STRING" id="205917.A0A4Y9Z2N8"/>
<evidence type="ECO:0000256" key="6">
    <source>
        <dbReference type="ARBA" id="ARBA00022989"/>
    </source>
</evidence>
<gene>
    <name evidence="10" type="ORF">EVG20_g3642</name>
</gene>
<comment type="caution">
    <text evidence="10">The sequence shown here is derived from an EMBL/GenBank/DDBJ whole genome shotgun (WGS) entry which is preliminary data.</text>
</comment>
<dbReference type="PANTHER" id="PTHR45624">
    <property type="entry name" value="MITOCHONDRIAL BASIC AMINO ACIDS TRANSPORTER-RELATED"/>
    <property type="match status" value="1"/>
</dbReference>
<dbReference type="PROSITE" id="PS50920">
    <property type="entry name" value="SOLCAR"/>
    <property type="match status" value="1"/>
</dbReference>
<dbReference type="PANTHER" id="PTHR45624:SF52">
    <property type="entry name" value="MITOCHONDRIAL CARRIER"/>
    <property type="match status" value="1"/>
</dbReference>
<comment type="similarity">
    <text evidence="2">Belongs to the mitochondrial carrier (TC 2.A.29) family.</text>
</comment>
<dbReference type="InterPro" id="IPR023395">
    <property type="entry name" value="MCP_dom_sf"/>
</dbReference>
<evidence type="ECO:0000313" key="11">
    <source>
        <dbReference type="Proteomes" id="UP000298327"/>
    </source>
</evidence>
<organism evidence="10 11">
    <name type="scientific">Dentipellis fragilis</name>
    <dbReference type="NCBI Taxonomy" id="205917"/>
    <lineage>
        <taxon>Eukaryota</taxon>
        <taxon>Fungi</taxon>
        <taxon>Dikarya</taxon>
        <taxon>Basidiomycota</taxon>
        <taxon>Agaricomycotina</taxon>
        <taxon>Agaricomycetes</taxon>
        <taxon>Russulales</taxon>
        <taxon>Hericiaceae</taxon>
        <taxon>Dentipellis</taxon>
    </lineage>
</organism>
<evidence type="ECO:0000256" key="9">
    <source>
        <dbReference type="PROSITE-ProRule" id="PRU00282"/>
    </source>
</evidence>
<evidence type="ECO:0000256" key="1">
    <source>
        <dbReference type="ARBA" id="ARBA00004225"/>
    </source>
</evidence>
<keyword evidence="11" id="KW-1185">Reference proteome</keyword>
<keyword evidence="6" id="KW-1133">Transmembrane helix</keyword>
<comment type="subcellular location">
    <subcellularLocation>
        <location evidence="1">Mitochondrion membrane</location>
        <topology evidence="1">Multi-pass membrane protein</topology>
    </subcellularLocation>
</comment>
<evidence type="ECO:0000256" key="5">
    <source>
        <dbReference type="ARBA" id="ARBA00022737"/>
    </source>
</evidence>